<reference evidence="2 3" key="1">
    <citation type="submission" date="2017-11" db="EMBL/GenBank/DDBJ databases">
        <title>De novo assembly and phasing of dikaryotic genomes from two isolates of Puccinia coronata f. sp. avenae, the causal agent of oat crown rust.</title>
        <authorList>
            <person name="Miller M.E."/>
            <person name="Zhang Y."/>
            <person name="Omidvar V."/>
            <person name="Sperschneider J."/>
            <person name="Schwessinger B."/>
            <person name="Raley C."/>
            <person name="Palmer J.M."/>
            <person name="Garnica D."/>
            <person name="Upadhyaya N."/>
            <person name="Rathjen J."/>
            <person name="Taylor J.M."/>
            <person name="Park R.F."/>
            <person name="Dodds P.N."/>
            <person name="Hirsch C.D."/>
            <person name="Kianian S.F."/>
            <person name="Figueroa M."/>
        </authorList>
    </citation>
    <scope>NUCLEOTIDE SEQUENCE [LARGE SCALE GENOMIC DNA]</scope>
    <source>
        <strain evidence="2">12SD80</strain>
    </source>
</reference>
<name>A0A2N5UZZ3_9BASI</name>
<organism evidence="2 3">
    <name type="scientific">Puccinia coronata f. sp. avenae</name>
    <dbReference type="NCBI Taxonomy" id="200324"/>
    <lineage>
        <taxon>Eukaryota</taxon>
        <taxon>Fungi</taxon>
        <taxon>Dikarya</taxon>
        <taxon>Basidiomycota</taxon>
        <taxon>Pucciniomycotina</taxon>
        <taxon>Pucciniomycetes</taxon>
        <taxon>Pucciniales</taxon>
        <taxon>Pucciniaceae</taxon>
        <taxon>Puccinia</taxon>
    </lineage>
</organism>
<accession>A0A2N5UZZ3</accession>
<evidence type="ECO:0000313" key="2">
    <source>
        <dbReference type="EMBL" id="PLW43226.1"/>
    </source>
</evidence>
<gene>
    <name evidence="2" type="ORF">PCASD_06993</name>
    <name evidence="1" type="ORF">PCASD_16969</name>
</gene>
<protein>
    <submittedName>
        <fullName evidence="2">Uncharacterized protein</fullName>
    </submittedName>
</protein>
<dbReference type="EMBL" id="PGCI01000070">
    <property type="protein sequence ID" value="PLW43226.1"/>
    <property type="molecule type" value="Genomic_DNA"/>
</dbReference>
<sequence>MSSVVGCSPLGCLRLFAYMNQKKRRMKTLWSSKLKLPPNQAKFKTSPWAFLMAYSPGGLRAVICVYSNASGSKTGCDEESKKASRTLETFNSDDKGTFSRSLAGKGKACFTVWAERQQVGAQAISVCRSTVESKPSLAICKDRARSP</sequence>
<proteinExistence type="predicted"/>
<dbReference type="Proteomes" id="UP000235392">
    <property type="component" value="Unassembled WGS sequence"/>
</dbReference>
<evidence type="ECO:0000313" key="1">
    <source>
        <dbReference type="EMBL" id="PLW19378.1"/>
    </source>
</evidence>
<comment type="caution">
    <text evidence="2">The sequence shown here is derived from an EMBL/GenBank/DDBJ whole genome shotgun (WGS) entry which is preliminary data.</text>
</comment>
<evidence type="ECO:0000313" key="3">
    <source>
        <dbReference type="Proteomes" id="UP000235392"/>
    </source>
</evidence>
<dbReference type="AlphaFoldDB" id="A0A2N5UZZ3"/>
<dbReference type="EMBL" id="PGCI01000715">
    <property type="protein sequence ID" value="PLW19378.1"/>
    <property type="molecule type" value="Genomic_DNA"/>
</dbReference>